<gene>
    <name evidence="9" type="ORF">OXX778_LOCUS427</name>
</gene>
<evidence type="ECO:0000256" key="5">
    <source>
        <dbReference type="ARBA" id="ARBA00022630"/>
    </source>
</evidence>
<proteinExistence type="inferred from homology"/>
<keyword evidence="5" id="KW-0285">Flavoprotein</keyword>
<evidence type="ECO:0000313" key="9">
    <source>
        <dbReference type="EMBL" id="CAF0706862.1"/>
    </source>
</evidence>
<evidence type="ECO:0000256" key="2">
    <source>
        <dbReference type="ARBA" id="ARBA00004496"/>
    </source>
</evidence>
<dbReference type="Proteomes" id="UP000663879">
    <property type="component" value="Unassembled WGS sequence"/>
</dbReference>
<evidence type="ECO:0000256" key="6">
    <source>
        <dbReference type="ARBA" id="ARBA00022827"/>
    </source>
</evidence>
<comment type="caution">
    <text evidence="9">The sequence shown here is derived from an EMBL/GenBank/DDBJ whole genome shotgun (WGS) entry which is preliminary data.</text>
</comment>
<dbReference type="Gene3D" id="3.50.50.60">
    <property type="entry name" value="FAD/NAD(P)-binding domain"/>
    <property type="match status" value="1"/>
</dbReference>
<dbReference type="Pfam" id="PF01593">
    <property type="entry name" value="Amino_oxidase"/>
    <property type="match status" value="1"/>
</dbReference>
<feature type="domain" description="Amine oxidase" evidence="8">
    <location>
        <begin position="12"/>
        <end position="460"/>
    </location>
</feature>
<protein>
    <recommendedName>
        <fullName evidence="8">Amine oxidase domain-containing protein</fullName>
    </recommendedName>
</protein>
<dbReference type="AlphaFoldDB" id="A0A813M3Q9"/>
<comment type="subcellular location">
    <subcellularLocation>
        <location evidence="2">Cytoplasm</location>
    </subcellularLocation>
</comment>
<dbReference type="InterPro" id="IPR002937">
    <property type="entry name" value="Amino_oxidase"/>
</dbReference>
<dbReference type="Gene3D" id="3.90.660.10">
    <property type="match status" value="1"/>
</dbReference>
<dbReference type="SUPFAM" id="SSF54373">
    <property type="entry name" value="FAD-linked reductases, C-terminal domain"/>
    <property type="match status" value="1"/>
</dbReference>
<keyword evidence="10" id="KW-1185">Reference proteome</keyword>
<name>A0A813M3Q9_9BILA</name>
<dbReference type="InterPro" id="IPR036188">
    <property type="entry name" value="FAD/NAD-bd_sf"/>
</dbReference>
<keyword evidence="7" id="KW-0560">Oxidoreductase</keyword>
<comment type="similarity">
    <text evidence="3">Belongs to the flavin monoamine oxidase family.</text>
</comment>
<evidence type="ECO:0000256" key="4">
    <source>
        <dbReference type="ARBA" id="ARBA00022490"/>
    </source>
</evidence>
<evidence type="ECO:0000256" key="3">
    <source>
        <dbReference type="ARBA" id="ARBA00005995"/>
    </source>
</evidence>
<keyword evidence="6" id="KW-0274">FAD</keyword>
<sequence length="468" mass="52973">MDQTVIIIGAGISGLAAANRFTQKGFKDFIILESSNYIGGRINTIPFQNSFIEIGAQWMHGTVNNPVYDIALSLNAVDTSADTAQTRYYSIQDGTRQNENLVEAIEKDTLKIIENLKNLIDENKFNQSLGELLDQTYPILENKYKLNLDPLIIRGIFSQALNNQRFESACDDLYDVSANGWNNFEILEGDLLCKNKYGYSKITDYLASKLADGLIKLNQIVEKIDWLGDEVVVSVLDSLSGKRTNYNGKAVLSTVSLGILKRNHSQLFKPSLPLSKIQSIDRLGFGILNKIFIIFDGDFEPDFQGVQIIWKDTLGFELQWSKTKWNLDNSDFFKAFDNYEKLPNHKNVLFCFNVGKNADYIEKLEDECILDVISELLERNFPFADLPKPIKVIRSKWNSNPNTRGTYSYIKVGSSIEDMKTLAQNVDNKLFFAGEATTFKYYGTVHGAYITGYERAEEILASLENSLE</sequence>
<reference evidence="9" key="1">
    <citation type="submission" date="2021-02" db="EMBL/GenBank/DDBJ databases">
        <authorList>
            <person name="Nowell W R."/>
        </authorList>
    </citation>
    <scope>NUCLEOTIDE SEQUENCE</scope>
    <source>
        <strain evidence="9">Ploen Becks lab</strain>
    </source>
</reference>
<dbReference type="PANTHER" id="PTHR10742">
    <property type="entry name" value="FLAVIN MONOAMINE OXIDASE"/>
    <property type="match status" value="1"/>
</dbReference>
<dbReference type="PANTHER" id="PTHR10742:SF405">
    <property type="entry name" value="PEROXISOMAL N(1)-ACETYL-SPERMINE_SPERMIDINE OXIDASE"/>
    <property type="match status" value="1"/>
</dbReference>
<dbReference type="EMBL" id="CAJNOC010000020">
    <property type="protein sequence ID" value="CAF0706862.1"/>
    <property type="molecule type" value="Genomic_DNA"/>
</dbReference>
<dbReference type="GO" id="GO:0046592">
    <property type="term" value="F:polyamine oxidase activity"/>
    <property type="evidence" value="ECO:0007669"/>
    <property type="project" value="TreeGrafter"/>
</dbReference>
<evidence type="ECO:0000256" key="1">
    <source>
        <dbReference type="ARBA" id="ARBA00001974"/>
    </source>
</evidence>
<comment type="cofactor">
    <cofactor evidence="1">
        <name>FAD</name>
        <dbReference type="ChEBI" id="CHEBI:57692"/>
    </cofactor>
</comment>
<organism evidence="9 10">
    <name type="scientific">Brachionus calyciflorus</name>
    <dbReference type="NCBI Taxonomy" id="104777"/>
    <lineage>
        <taxon>Eukaryota</taxon>
        <taxon>Metazoa</taxon>
        <taxon>Spiralia</taxon>
        <taxon>Gnathifera</taxon>
        <taxon>Rotifera</taxon>
        <taxon>Eurotatoria</taxon>
        <taxon>Monogononta</taxon>
        <taxon>Pseudotrocha</taxon>
        <taxon>Ploima</taxon>
        <taxon>Brachionidae</taxon>
        <taxon>Brachionus</taxon>
    </lineage>
</organism>
<dbReference type="InterPro" id="IPR050281">
    <property type="entry name" value="Flavin_monoamine_oxidase"/>
</dbReference>
<dbReference type="OrthoDB" id="5046242at2759"/>
<evidence type="ECO:0000259" key="8">
    <source>
        <dbReference type="Pfam" id="PF01593"/>
    </source>
</evidence>
<evidence type="ECO:0000313" key="10">
    <source>
        <dbReference type="Proteomes" id="UP000663879"/>
    </source>
</evidence>
<keyword evidence="4" id="KW-0963">Cytoplasm</keyword>
<accession>A0A813M3Q9</accession>
<evidence type="ECO:0000256" key="7">
    <source>
        <dbReference type="ARBA" id="ARBA00023002"/>
    </source>
</evidence>
<dbReference type="SUPFAM" id="SSF51905">
    <property type="entry name" value="FAD/NAD(P)-binding domain"/>
    <property type="match status" value="1"/>
</dbReference>
<dbReference type="GO" id="GO:0005737">
    <property type="term" value="C:cytoplasm"/>
    <property type="evidence" value="ECO:0007669"/>
    <property type="project" value="UniProtKB-SubCell"/>
</dbReference>